<feature type="transmembrane region" description="Helical" evidence="9">
    <location>
        <begin position="39"/>
        <end position="62"/>
    </location>
</feature>
<keyword evidence="6" id="KW-0378">Hydrolase</keyword>
<dbReference type="GO" id="GO:0004519">
    <property type="term" value="F:endonuclease activity"/>
    <property type="evidence" value="ECO:0007669"/>
    <property type="project" value="UniProtKB-KW"/>
</dbReference>
<evidence type="ECO:0000313" key="13">
    <source>
        <dbReference type="Proteomes" id="UP000284189"/>
    </source>
</evidence>
<dbReference type="GO" id="GO:0046872">
    <property type="term" value="F:metal ion binding"/>
    <property type="evidence" value="ECO:0007669"/>
    <property type="project" value="UniProtKB-KW"/>
</dbReference>
<dbReference type="Gene3D" id="3.60.10.10">
    <property type="entry name" value="Endonuclease/exonuclease/phosphatase"/>
    <property type="match status" value="1"/>
</dbReference>
<evidence type="ECO:0000313" key="14">
    <source>
        <dbReference type="Proteomes" id="UP000321528"/>
    </source>
</evidence>
<comment type="cofactor">
    <cofactor evidence="1">
        <name>Mn(2+)</name>
        <dbReference type="ChEBI" id="CHEBI:29035"/>
    </cofactor>
</comment>
<proteinExistence type="predicted"/>
<dbReference type="OrthoDB" id="635146at2"/>
<evidence type="ECO:0000256" key="5">
    <source>
        <dbReference type="ARBA" id="ARBA00022763"/>
    </source>
</evidence>
<dbReference type="AlphaFoldDB" id="A0A418N5T1"/>
<dbReference type="SUPFAM" id="SSF56219">
    <property type="entry name" value="DNase I-like"/>
    <property type="match status" value="1"/>
</dbReference>
<evidence type="ECO:0000256" key="8">
    <source>
        <dbReference type="ARBA" id="ARBA00023204"/>
    </source>
</evidence>
<evidence type="ECO:0000259" key="10">
    <source>
        <dbReference type="Pfam" id="PF03372"/>
    </source>
</evidence>
<dbReference type="EMBL" id="QXFJ01000027">
    <property type="protein sequence ID" value="RIV69790.1"/>
    <property type="molecule type" value="Genomic_DNA"/>
</dbReference>
<keyword evidence="8" id="KW-0234">DNA repair</keyword>
<evidence type="ECO:0000313" key="12">
    <source>
        <dbReference type="EMBL" id="TXK01372.1"/>
    </source>
</evidence>
<keyword evidence="14" id="KW-1185">Reference proteome</keyword>
<name>A0A418N5T1_9FLAO</name>
<feature type="transmembrane region" description="Helical" evidence="9">
    <location>
        <begin position="12"/>
        <end position="33"/>
    </location>
</feature>
<comment type="cofactor">
    <cofactor evidence="2">
        <name>Mg(2+)</name>
        <dbReference type="ChEBI" id="CHEBI:18420"/>
    </cofactor>
</comment>
<dbReference type="Proteomes" id="UP000284189">
    <property type="component" value="Unassembled WGS sequence"/>
</dbReference>
<keyword evidence="9" id="KW-0472">Membrane</keyword>
<dbReference type="Pfam" id="PF03372">
    <property type="entry name" value="Exo_endo_phos"/>
    <property type="match status" value="1"/>
</dbReference>
<dbReference type="CDD" id="cd09084">
    <property type="entry name" value="EEP-2"/>
    <property type="match status" value="1"/>
</dbReference>
<keyword evidence="9" id="KW-0812">Transmembrane</keyword>
<keyword evidence="5" id="KW-0227">DNA damage</keyword>
<organism evidence="11 13">
    <name type="scientific">Flagellimonas aequoris</name>
    <dbReference type="NCBI Taxonomy" id="2306997"/>
    <lineage>
        <taxon>Bacteria</taxon>
        <taxon>Pseudomonadati</taxon>
        <taxon>Bacteroidota</taxon>
        <taxon>Flavobacteriia</taxon>
        <taxon>Flavobacteriales</taxon>
        <taxon>Flavobacteriaceae</taxon>
        <taxon>Flagellimonas</taxon>
    </lineage>
</organism>
<evidence type="ECO:0000256" key="7">
    <source>
        <dbReference type="ARBA" id="ARBA00022842"/>
    </source>
</evidence>
<keyword evidence="11" id="KW-0255">Endonuclease</keyword>
<evidence type="ECO:0000256" key="1">
    <source>
        <dbReference type="ARBA" id="ARBA00001936"/>
    </source>
</evidence>
<keyword evidence="7" id="KW-0460">Magnesium</keyword>
<keyword evidence="4" id="KW-0479">Metal-binding</keyword>
<dbReference type="Proteomes" id="UP000321528">
    <property type="component" value="Unassembled WGS sequence"/>
</dbReference>
<dbReference type="EMBL" id="VNWL01000026">
    <property type="protein sequence ID" value="TXK01372.1"/>
    <property type="molecule type" value="Genomic_DNA"/>
</dbReference>
<dbReference type="InterPro" id="IPR051547">
    <property type="entry name" value="TDP2-like"/>
</dbReference>
<evidence type="ECO:0000256" key="4">
    <source>
        <dbReference type="ARBA" id="ARBA00022723"/>
    </source>
</evidence>
<accession>A0A418N5T1</accession>
<dbReference type="PANTHER" id="PTHR15822">
    <property type="entry name" value="TRAF AND TNF RECEPTOR-ASSOCIATED PROTEIN"/>
    <property type="match status" value="1"/>
</dbReference>
<evidence type="ECO:0000313" key="11">
    <source>
        <dbReference type="EMBL" id="RIV69790.1"/>
    </source>
</evidence>
<dbReference type="InterPro" id="IPR036691">
    <property type="entry name" value="Endo/exonu/phosph_ase_sf"/>
</dbReference>
<feature type="transmembrane region" description="Helical" evidence="9">
    <location>
        <begin position="69"/>
        <end position="88"/>
    </location>
</feature>
<reference evidence="11 13" key="1">
    <citation type="submission" date="2018-08" db="EMBL/GenBank/DDBJ databases">
        <title>Proposal of Muricauda 72 sp.nov. and Muricauda NH166 sp.nov., isolated from seawater.</title>
        <authorList>
            <person name="Cheng H."/>
            <person name="Wu Y.-H."/>
            <person name="Guo L.-L."/>
            <person name="Xu X.-W."/>
        </authorList>
    </citation>
    <scope>NUCLEOTIDE SEQUENCE [LARGE SCALE GENOMIC DNA]</scope>
    <source>
        <strain evidence="11 13">NH166</strain>
    </source>
</reference>
<dbReference type="GO" id="GO:0006281">
    <property type="term" value="P:DNA repair"/>
    <property type="evidence" value="ECO:0007669"/>
    <property type="project" value="UniProtKB-KW"/>
</dbReference>
<keyword evidence="9" id="KW-1133">Transmembrane helix</keyword>
<protein>
    <submittedName>
        <fullName evidence="11">Endonuclease</fullName>
    </submittedName>
</protein>
<evidence type="ECO:0000256" key="3">
    <source>
        <dbReference type="ARBA" id="ARBA00022722"/>
    </source>
</evidence>
<dbReference type="RefSeq" id="WP_119640730.1">
    <property type="nucleotide sequence ID" value="NZ_QXFJ01000027.1"/>
</dbReference>
<keyword evidence="3" id="KW-0540">Nuclease</keyword>
<comment type="caution">
    <text evidence="11">The sequence shown here is derived from an EMBL/GenBank/DDBJ whole genome shotgun (WGS) entry which is preliminary data.</text>
</comment>
<evidence type="ECO:0000256" key="2">
    <source>
        <dbReference type="ARBA" id="ARBA00001946"/>
    </source>
</evidence>
<dbReference type="InterPro" id="IPR005135">
    <property type="entry name" value="Endo/exonuclease/phosphatase"/>
</dbReference>
<gene>
    <name evidence="11" type="ORF">D2U88_11590</name>
    <name evidence="12" type="ORF">FQ019_11480</name>
</gene>
<dbReference type="PANTHER" id="PTHR15822:SF4">
    <property type="entry name" value="TYROSYL-DNA PHOSPHODIESTERASE 2"/>
    <property type="match status" value="1"/>
</dbReference>
<reference evidence="12 14" key="2">
    <citation type="submission" date="2019-07" db="EMBL/GenBank/DDBJ databases">
        <title>Draft genome of two Muricauda strains isolated from deep sea.</title>
        <authorList>
            <person name="Sun C."/>
        </authorList>
    </citation>
    <scope>NUCLEOTIDE SEQUENCE [LARGE SCALE GENOMIC DNA]</scope>
    <source>
        <strain evidence="12 14">NH166</strain>
    </source>
</reference>
<evidence type="ECO:0000256" key="6">
    <source>
        <dbReference type="ARBA" id="ARBA00022801"/>
    </source>
</evidence>
<feature type="domain" description="Endonuclease/exonuclease/phosphatase" evidence="10">
    <location>
        <begin position="106"/>
        <end position="333"/>
    </location>
</feature>
<dbReference type="GO" id="GO:0016787">
    <property type="term" value="F:hydrolase activity"/>
    <property type="evidence" value="ECO:0007669"/>
    <property type="project" value="UniProtKB-KW"/>
</dbReference>
<evidence type="ECO:0000256" key="9">
    <source>
        <dbReference type="SAM" id="Phobius"/>
    </source>
</evidence>
<sequence>MNKSTSIFDRVVFAVNLLIAILLLFVGVLSFVPFQIIPILSVLSLFVPFLFILNILFVAYWLIKRKRKFLLSFFALVLGYLIFGRFYGVGNEADVSHPRPSDLKVMTFNAWGFNKNGWIKESDVGDKIIAFIKDEDPDILCFQEYDRNRYRQLQQYPYRSETPYGAHRTTQAIFSKYPIIGKGSLDLPGTINNIIYVDIAFGKDTLRIYNTHLQSFSIIPSTESFADGEKSERTFKRLTSTFKKQLEQAKIFRDHIENSPYTNIVCGDFNNTQFSNIYKIIKGDRLDTFLEKGNGFGRTYDLFKFPIRIDYILADPEFEVLSHQNFNERLSDHFPVMATLRLDSHQ</sequence>